<dbReference type="GO" id="GO:0140359">
    <property type="term" value="F:ABC-type transporter activity"/>
    <property type="evidence" value="ECO:0007669"/>
    <property type="project" value="InterPro"/>
</dbReference>
<keyword evidence="3 8" id="KW-0812">Transmembrane</keyword>
<keyword evidence="12" id="KW-1185">Reference proteome</keyword>
<evidence type="ECO:0000313" key="12">
    <source>
        <dbReference type="Proteomes" id="UP000759537"/>
    </source>
</evidence>
<evidence type="ECO:0000259" key="10">
    <source>
        <dbReference type="PROSITE" id="PS50893"/>
    </source>
</evidence>
<dbReference type="GO" id="GO:0016887">
    <property type="term" value="F:ATP hydrolysis activity"/>
    <property type="evidence" value="ECO:0007669"/>
    <property type="project" value="InterPro"/>
</dbReference>
<evidence type="ECO:0000256" key="9">
    <source>
        <dbReference type="SAM" id="SignalP"/>
    </source>
</evidence>
<dbReference type="SUPFAM" id="SSF52540">
    <property type="entry name" value="P-loop containing nucleoside triphosphate hydrolases"/>
    <property type="match status" value="1"/>
</dbReference>
<dbReference type="InterPro" id="IPR027417">
    <property type="entry name" value="P-loop_NTPase"/>
</dbReference>
<keyword evidence="6 8" id="KW-1133">Transmembrane helix</keyword>
<evidence type="ECO:0000256" key="3">
    <source>
        <dbReference type="ARBA" id="ARBA00022692"/>
    </source>
</evidence>
<dbReference type="Proteomes" id="UP000759537">
    <property type="component" value="Unassembled WGS sequence"/>
</dbReference>
<feature type="chain" id="PRO_5040189499" description="ABC transporter domain-containing protein" evidence="9">
    <location>
        <begin position="20"/>
        <end position="969"/>
    </location>
</feature>
<feature type="transmembrane region" description="Helical" evidence="8">
    <location>
        <begin position="744"/>
        <end position="766"/>
    </location>
</feature>
<dbReference type="Pfam" id="PF01061">
    <property type="entry name" value="ABC2_membrane"/>
    <property type="match status" value="1"/>
</dbReference>
<dbReference type="PROSITE" id="PS50893">
    <property type="entry name" value="ABC_TRANSPORTER_2"/>
    <property type="match status" value="1"/>
</dbReference>
<dbReference type="CDD" id="cd03213">
    <property type="entry name" value="ABCG_EPDR"/>
    <property type="match status" value="1"/>
</dbReference>
<evidence type="ECO:0000256" key="1">
    <source>
        <dbReference type="ARBA" id="ARBA00004141"/>
    </source>
</evidence>
<accession>A0A9P5JYL7</accession>
<sequence>MSGVVWVIAGLVSASSVRAQVTCENYGSPVNSSACACPPGFGGTTCSAPACGGNIFQAAQRPLVSGASATSFGNVSSSACACSTGWTGTGCNVCQGSTVCQSAFNAAGGNSTAIDPLQDGLNNTLTCNTVPRVYAAGEMSCTVINPTLQGVFPLSSDLTILRTLNTSLTPEPNSTSFGPSGSVYAQLWYDGVEQFYCTAGGCSQSVLKSSSATWSCSGLECTCRRGTAFCGGGSLNLTDTINGLDGNLTISCDPLSASGTASCSFQQSVLQSLFGSLGLSLSGCTFGECVRQGVIDSGGGTSSSTGGGGDTLSGGVIAGLAVVGVFIALALLGFLTGWWSRRKQRRVGASYLADGKGQHGGFAVAWSGVSYAVPRAYGSKRWRRTRGSRVSGDDKIILDGISGRVEPGQLLGILGPSGAGKTTLIEVLANKNKTGYTSGSVRFPSDPSRERRTPRIGFVPQQDVLPAMLTVNEALLFAARLRLPEYVTDAEKRQRVDDVIEQLSLNHVRDSRIGGRTSLARGISGGEMRRVSIGLELVSSPDVLILDEPTSGLDSVSAAKVVSVLHALAHDADNPTAVIATIHQPSSQIYRVFDRIVLLAGGRALYEGSGGYAPAEYFAAQGSPCAPGYNIADHLLDLAHMPPPALPLPQQQQDSPSFDKESRAVVIDPTANERGGALKKLASPMSAAAFLTQLEVLAGREWKVLRRDRTFFLAHIVISALLGVFVGGLYWNTNDTIAGFQSRVGSLFFLGSLIAFSSLSALHNVLATRPLFVRERSNAYYSPTAWLLVRLLFDVIPLRVIPTILVATITYWMAGLAPHAANFFKYLLILVLYTICMALFVSNFLLGSAISDGGLAILLSAITGLYQMTFAGFFVHLNSIPQVLRWLQWMCPLKYTLEALSVNEVDSGLQIKDVLQGVPVDVSASLIMHLLFGFDANNYYRDVLVLFAFIAGFGAGVVAVVWIWVRETR</sequence>
<dbReference type="AlphaFoldDB" id="A0A9P5JYL7"/>
<evidence type="ECO:0000256" key="7">
    <source>
        <dbReference type="ARBA" id="ARBA00023136"/>
    </source>
</evidence>
<dbReference type="PROSITE" id="PS01186">
    <property type="entry name" value="EGF_2"/>
    <property type="match status" value="1"/>
</dbReference>
<feature type="transmembrane region" description="Helical" evidence="8">
    <location>
        <begin position="826"/>
        <end position="846"/>
    </location>
</feature>
<dbReference type="InterPro" id="IPR017871">
    <property type="entry name" value="ABC_transporter-like_CS"/>
</dbReference>
<organism evidence="11 12">
    <name type="scientific">Russula ochroleuca</name>
    <dbReference type="NCBI Taxonomy" id="152965"/>
    <lineage>
        <taxon>Eukaryota</taxon>
        <taxon>Fungi</taxon>
        <taxon>Dikarya</taxon>
        <taxon>Basidiomycota</taxon>
        <taxon>Agaricomycotina</taxon>
        <taxon>Agaricomycetes</taxon>
        <taxon>Russulales</taxon>
        <taxon>Russulaceae</taxon>
        <taxon>Russula</taxon>
    </lineage>
</organism>
<name>A0A9P5JYL7_9AGAM</name>
<dbReference type="EMBL" id="WHVB01000022">
    <property type="protein sequence ID" value="KAF8471655.1"/>
    <property type="molecule type" value="Genomic_DNA"/>
</dbReference>
<feature type="transmembrane region" description="Helical" evidence="8">
    <location>
        <begin position="312"/>
        <end position="336"/>
    </location>
</feature>
<evidence type="ECO:0000313" key="11">
    <source>
        <dbReference type="EMBL" id="KAF8471655.1"/>
    </source>
</evidence>
<evidence type="ECO:0000256" key="5">
    <source>
        <dbReference type="ARBA" id="ARBA00022840"/>
    </source>
</evidence>
<reference evidence="11" key="2">
    <citation type="journal article" date="2020" name="Nat. Commun.">
        <title>Large-scale genome sequencing of mycorrhizal fungi provides insights into the early evolution of symbiotic traits.</title>
        <authorList>
            <person name="Miyauchi S."/>
            <person name="Kiss E."/>
            <person name="Kuo A."/>
            <person name="Drula E."/>
            <person name="Kohler A."/>
            <person name="Sanchez-Garcia M."/>
            <person name="Morin E."/>
            <person name="Andreopoulos B."/>
            <person name="Barry K.W."/>
            <person name="Bonito G."/>
            <person name="Buee M."/>
            <person name="Carver A."/>
            <person name="Chen C."/>
            <person name="Cichocki N."/>
            <person name="Clum A."/>
            <person name="Culley D."/>
            <person name="Crous P.W."/>
            <person name="Fauchery L."/>
            <person name="Girlanda M."/>
            <person name="Hayes R.D."/>
            <person name="Keri Z."/>
            <person name="LaButti K."/>
            <person name="Lipzen A."/>
            <person name="Lombard V."/>
            <person name="Magnuson J."/>
            <person name="Maillard F."/>
            <person name="Murat C."/>
            <person name="Nolan M."/>
            <person name="Ohm R.A."/>
            <person name="Pangilinan J."/>
            <person name="Pereira M.F."/>
            <person name="Perotto S."/>
            <person name="Peter M."/>
            <person name="Pfister S."/>
            <person name="Riley R."/>
            <person name="Sitrit Y."/>
            <person name="Stielow J.B."/>
            <person name="Szollosi G."/>
            <person name="Zifcakova L."/>
            <person name="Stursova M."/>
            <person name="Spatafora J.W."/>
            <person name="Tedersoo L."/>
            <person name="Vaario L.M."/>
            <person name="Yamada A."/>
            <person name="Yan M."/>
            <person name="Wang P."/>
            <person name="Xu J."/>
            <person name="Bruns T."/>
            <person name="Baldrian P."/>
            <person name="Vilgalys R."/>
            <person name="Dunand C."/>
            <person name="Henrissat B."/>
            <person name="Grigoriev I.V."/>
            <person name="Hibbett D."/>
            <person name="Nagy L.G."/>
            <person name="Martin F.M."/>
        </authorList>
    </citation>
    <scope>NUCLEOTIDE SEQUENCE</scope>
    <source>
        <strain evidence="11">Prilba</strain>
    </source>
</reference>
<feature type="transmembrane region" description="Helical" evidence="8">
    <location>
        <begin position="787"/>
        <end position="814"/>
    </location>
</feature>
<dbReference type="PROSITE" id="PS00211">
    <property type="entry name" value="ABC_TRANSPORTER_1"/>
    <property type="match status" value="1"/>
</dbReference>
<protein>
    <recommendedName>
        <fullName evidence="10">ABC transporter domain-containing protein</fullName>
    </recommendedName>
</protein>
<dbReference type="InterPro" id="IPR003439">
    <property type="entry name" value="ABC_transporter-like_ATP-bd"/>
</dbReference>
<keyword evidence="5" id="KW-0067">ATP-binding</keyword>
<dbReference type="Gene3D" id="3.40.50.300">
    <property type="entry name" value="P-loop containing nucleotide triphosphate hydrolases"/>
    <property type="match status" value="1"/>
</dbReference>
<dbReference type="GO" id="GO:0005524">
    <property type="term" value="F:ATP binding"/>
    <property type="evidence" value="ECO:0007669"/>
    <property type="project" value="UniProtKB-KW"/>
</dbReference>
<dbReference type="InterPro" id="IPR013525">
    <property type="entry name" value="ABC2_TM"/>
</dbReference>
<feature type="signal peptide" evidence="9">
    <location>
        <begin position="1"/>
        <end position="19"/>
    </location>
</feature>
<dbReference type="GO" id="GO:0016020">
    <property type="term" value="C:membrane"/>
    <property type="evidence" value="ECO:0007669"/>
    <property type="project" value="UniProtKB-SubCell"/>
</dbReference>
<feature type="domain" description="ABC transporter" evidence="10">
    <location>
        <begin position="383"/>
        <end position="626"/>
    </location>
</feature>
<evidence type="ECO:0000256" key="4">
    <source>
        <dbReference type="ARBA" id="ARBA00022741"/>
    </source>
</evidence>
<reference evidence="11" key="1">
    <citation type="submission" date="2019-10" db="EMBL/GenBank/DDBJ databases">
        <authorList>
            <consortium name="DOE Joint Genome Institute"/>
            <person name="Kuo A."/>
            <person name="Miyauchi S."/>
            <person name="Kiss E."/>
            <person name="Drula E."/>
            <person name="Kohler A."/>
            <person name="Sanchez-Garcia M."/>
            <person name="Andreopoulos B."/>
            <person name="Barry K.W."/>
            <person name="Bonito G."/>
            <person name="Buee M."/>
            <person name="Carver A."/>
            <person name="Chen C."/>
            <person name="Cichocki N."/>
            <person name="Clum A."/>
            <person name="Culley D."/>
            <person name="Crous P.W."/>
            <person name="Fauchery L."/>
            <person name="Girlanda M."/>
            <person name="Hayes R."/>
            <person name="Keri Z."/>
            <person name="LaButti K."/>
            <person name="Lipzen A."/>
            <person name="Lombard V."/>
            <person name="Magnuson J."/>
            <person name="Maillard F."/>
            <person name="Morin E."/>
            <person name="Murat C."/>
            <person name="Nolan M."/>
            <person name="Ohm R."/>
            <person name="Pangilinan J."/>
            <person name="Pereira M."/>
            <person name="Perotto S."/>
            <person name="Peter M."/>
            <person name="Riley R."/>
            <person name="Sitrit Y."/>
            <person name="Stielow B."/>
            <person name="Szollosi G."/>
            <person name="Zifcakova L."/>
            <person name="Stursova M."/>
            <person name="Spatafora J.W."/>
            <person name="Tedersoo L."/>
            <person name="Vaario L.-M."/>
            <person name="Yamada A."/>
            <person name="Yan M."/>
            <person name="Wang P."/>
            <person name="Xu J."/>
            <person name="Bruns T."/>
            <person name="Baldrian P."/>
            <person name="Vilgalys R."/>
            <person name="Henrissat B."/>
            <person name="Grigoriev I.V."/>
            <person name="Hibbett D."/>
            <person name="Nagy L.G."/>
            <person name="Martin F.M."/>
        </authorList>
    </citation>
    <scope>NUCLEOTIDE SEQUENCE</scope>
    <source>
        <strain evidence="11">Prilba</strain>
    </source>
</reference>
<dbReference type="InterPro" id="IPR003593">
    <property type="entry name" value="AAA+_ATPase"/>
</dbReference>
<dbReference type="OrthoDB" id="66620at2759"/>
<evidence type="ECO:0000256" key="8">
    <source>
        <dbReference type="SAM" id="Phobius"/>
    </source>
</evidence>
<evidence type="ECO:0000256" key="2">
    <source>
        <dbReference type="ARBA" id="ARBA00022448"/>
    </source>
</evidence>
<gene>
    <name evidence="11" type="ORF">DFH94DRAFT_199069</name>
</gene>
<dbReference type="Pfam" id="PF00005">
    <property type="entry name" value="ABC_tran"/>
    <property type="match status" value="1"/>
</dbReference>
<dbReference type="PROSITE" id="PS00022">
    <property type="entry name" value="EGF_1"/>
    <property type="match status" value="2"/>
</dbReference>
<evidence type="ECO:0000256" key="6">
    <source>
        <dbReference type="ARBA" id="ARBA00022989"/>
    </source>
</evidence>
<comment type="caution">
    <text evidence="11">The sequence shown here is derived from an EMBL/GenBank/DDBJ whole genome shotgun (WGS) entry which is preliminary data.</text>
</comment>
<dbReference type="InterPro" id="IPR050352">
    <property type="entry name" value="ABCG_transporters"/>
</dbReference>
<keyword evidence="4" id="KW-0547">Nucleotide-binding</keyword>
<dbReference type="SMART" id="SM00382">
    <property type="entry name" value="AAA"/>
    <property type="match status" value="1"/>
</dbReference>
<feature type="transmembrane region" description="Helical" evidence="8">
    <location>
        <begin position="943"/>
        <end position="965"/>
    </location>
</feature>
<comment type="subcellular location">
    <subcellularLocation>
        <location evidence="1">Membrane</location>
        <topology evidence="1">Multi-pass membrane protein</topology>
    </subcellularLocation>
</comment>
<feature type="transmembrane region" description="Helical" evidence="8">
    <location>
        <begin position="853"/>
        <end position="877"/>
    </location>
</feature>
<dbReference type="PANTHER" id="PTHR48041">
    <property type="entry name" value="ABC TRANSPORTER G FAMILY MEMBER 28"/>
    <property type="match status" value="1"/>
</dbReference>
<dbReference type="PANTHER" id="PTHR48041:SF139">
    <property type="entry name" value="PROTEIN SCARLET"/>
    <property type="match status" value="1"/>
</dbReference>
<feature type="transmembrane region" description="Helical" evidence="8">
    <location>
        <begin position="710"/>
        <end position="732"/>
    </location>
</feature>
<dbReference type="InterPro" id="IPR000742">
    <property type="entry name" value="EGF"/>
</dbReference>
<keyword evidence="9" id="KW-0732">Signal</keyword>
<keyword evidence="2" id="KW-0813">Transport</keyword>
<proteinExistence type="predicted"/>
<keyword evidence="7 8" id="KW-0472">Membrane</keyword>